<dbReference type="Proteomes" id="UP001142489">
    <property type="component" value="Unassembled WGS sequence"/>
</dbReference>
<comment type="caution">
    <text evidence="2">The sequence shown here is derived from an EMBL/GenBank/DDBJ whole genome shotgun (WGS) entry which is preliminary data.</text>
</comment>
<protein>
    <submittedName>
        <fullName evidence="2">Uncharacterized protein</fullName>
    </submittedName>
</protein>
<name>A0A9Q0XK49_9SAUR</name>
<dbReference type="PANTHER" id="PTHR33066:SF2">
    <property type="entry name" value="FILAGGRIN-2-LIKE"/>
    <property type="match status" value="1"/>
</dbReference>
<proteinExistence type="predicted"/>
<evidence type="ECO:0000313" key="2">
    <source>
        <dbReference type="EMBL" id="KAJ7317409.1"/>
    </source>
</evidence>
<organism evidence="2 3">
    <name type="scientific">Phrynocephalus forsythii</name>
    <dbReference type="NCBI Taxonomy" id="171643"/>
    <lineage>
        <taxon>Eukaryota</taxon>
        <taxon>Metazoa</taxon>
        <taxon>Chordata</taxon>
        <taxon>Craniata</taxon>
        <taxon>Vertebrata</taxon>
        <taxon>Euteleostomi</taxon>
        <taxon>Lepidosauria</taxon>
        <taxon>Squamata</taxon>
        <taxon>Bifurcata</taxon>
        <taxon>Unidentata</taxon>
        <taxon>Episquamata</taxon>
        <taxon>Toxicofera</taxon>
        <taxon>Iguania</taxon>
        <taxon>Acrodonta</taxon>
        <taxon>Agamidae</taxon>
        <taxon>Agaminae</taxon>
        <taxon>Phrynocephalus</taxon>
    </lineage>
</organism>
<dbReference type="EMBL" id="JAPFRF010000011">
    <property type="protein sequence ID" value="KAJ7317409.1"/>
    <property type="molecule type" value="Genomic_DNA"/>
</dbReference>
<accession>A0A9Q0XK49</accession>
<keyword evidence="3" id="KW-1185">Reference proteome</keyword>
<gene>
    <name evidence="2" type="ORF">JRQ81_003571</name>
</gene>
<dbReference type="PANTHER" id="PTHR33066">
    <property type="entry name" value="INTEGRASE_SAM-LIKE_N DOMAIN-CONTAINING PROTEIN"/>
    <property type="match status" value="1"/>
</dbReference>
<evidence type="ECO:0000313" key="3">
    <source>
        <dbReference type="Proteomes" id="UP001142489"/>
    </source>
</evidence>
<dbReference type="AlphaFoldDB" id="A0A9Q0XK49"/>
<evidence type="ECO:0000256" key="1">
    <source>
        <dbReference type="SAM" id="MobiDB-lite"/>
    </source>
</evidence>
<reference evidence="2" key="1">
    <citation type="journal article" date="2023" name="DNA Res.">
        <title>Chromosome-level genome assembly of Phrynocephalus forsythii using third-generation DNA sequencing and Hi-C analysis.</title>
        <authorList>
            <person name="Qi Y."/>
            <person name="Zhao W."/>
            <person name="Zhao Y."/>
            <person name="Niu C."/>
            <person name="Cao S."/>
            <person name="Zhang Y."/>
        </authorList>
    </citation>
    <scope>NUCLEOTIDE SEQUENCE</scope>
    <source>
        <tissue evidence="2">Muscle</tissue>
    </source>
</reference>
<sequence>MLHVGQSSAGSVCYPKEHQLPSILLQGQSRPQLQGRCSSNPLGIRAALCISPYPSSTQGSYQDFTGKTLHHPDSSLVAKTTMVHSPAQRGTGILTSSEAPEFTVPSGRPDRSPRHSLSPTHGLEDQKLIDDIFASSGKPSMPQLYHYKWKRFLSFTTDKGFSPVQPSLPHILQYL</sequence>
<feature type="region of interest" description="Disordered" evidence="1">
    <location>
        <begin position="89"/>
        <end position="122"/>
    </location>
</feature>